<evidence type="ECO:0000256" key="1">
    <source>
        <dbReference type="ARBA" id="ARBA00022679"/>
    </source>
</evidence>
<dbReference type="Gene3D" id="3.90.550.10">
    <property type="entry name" value="Spore Coat Polysaccharide Biosynthesis Protein SpsA, Chain A"/>
    <property type="match status" value="1"/>
</dbReference>
<feature type="site" description="Transition state stabilizer" evidence="3">
    <location>
        <position position="26"/>
    </location>
</feature>
<evidence type="ECO:0000256" key="2">
    <source>
        <dbReference type="ARBA" id="ARBA00022695"/>
    </source>
</evidence>
<dbReference type="InterPro" id="IPR001228">
    <property type="entry name" value="IspD"/>
</dbReference>
<protein>
    <recommendedName>
        <fullName evidence="3">2-C-methyl-D-erythritol 4-phosphate cytidylyltransferase</fullName>
        <ecNumber evidence="3">2.7.7.60</ecNumber>
    </recommendedName>
    <alternativeName>
        <fullName evidence="3">4-diphosphocytidyl-2C-methyl-D-erythritol synthase</fullName>
    </alternativeName>
    <alternativeName>
        <fullName evidence="3">MEP cytidylyltransferase</fullName>
        <shortName evidence="3">MCT</shortName>
    </alternativeName>
</protein>
<feature type="site" description="Positions MEP for the nucleophilic attack" evidence="3">
    <location>
        <position position="156"/>
    </location>
</feature>
<sequence length="229" mass="25444">MIPEQHFSVIIVAGGKGTRAGGEVPKQFQSIGGKPMLMRTIEAFHRFDYRMRTVVVLPAAYRTLWEELCRLHRFILPHILVNGGETRFHSVKNGLAKIGEDEIVAIHDAARPFVSPEVIGRCFGEASDLRCGVIPVVGEKNSLRLLNGETSKAIDRSRIRVVQTPQVFPADLLKAAYQTTFHERFTDDASVAEESGIPIKLVEGDEKNIKITTSIDLAFADFLYGNNLI</sequence>
<gene>
    <name evidence="3 4" type="primary">ispD</name>
    <name evidence="4" type="ORF">ING2E5A_0131</name>
</gene>
<comment type="similarity">
    <text evidence="3">Belongs to the IspD/TarI cytidylyltransferase family. IspD subfamily.</text>
</comment>
<dbReference type="InterPro" id="IPR034683">
    <property type="entry name" value="IspD/TarI"/>
</dbReference>
<comment type="catalytic activity">
    <reaction evidence="3">
        <text>2-C-methyl-D-erythritol 4-phosphate + CTP + H(+) = 4-CDP-2-C-methyl-D-erythritol + diphosphate</text>
        <dbReference type="Rhea" id="RHEA:13429"/>
        <dbReference type="ChEBI" id="CHEBI:15378"/>
        <dbReference type="ChEBI" id="CHEBI:33019"/>
        <dbReference type="ChEBI" id="CHEBI:37563"/>
        <dbReference type="ChEBI" id="CHEBI:57823"/>
        <dbReference type="ChEBI" id="CHEBI:58262"/>
        <dbReference type="EC" id="2.7.7.60"/>
    </reaction>
</comment>
<dbReference type="UniPathway" id="UPA00056">
    <property type="reaction ID" value="UER00093"/>
</dbReference>
<dbReference type="CDD" id="cd02516">
    <property type="entry name" value="CDP-ME_synthetase"/>
    <property type="match status" value="1"/>
</dbReference>
<comment type="function">
    <text evidence="3">Catalyzes the formation of 4-diphosphocytidyl-2-C-methyl-D-erythritol from CTP and 2-C-methyl-D-erythritol 4-phosphate (MEP).</text>
</comment>
<dbReference type="PANTHER" id="PTHR32125">
    <property type="entry name" value="2-C-METHYL-D-ERYTHRITOL 4-PHOSPHATE CYTIDYLYLTRANSFERASE, CHLOROPLASTIC"/>
    <property type="match status" value="1"/>
</dbReference>
<evidence type="ECO:0000313" key="4">
    <source>
        <dbReference type="EMBL" id="SCM55216.1"/>
    </source>
</evidence>
<dbReference type="HAMAP" id="MF_00108">
    <property type="entry name" value="IspD"/>
    <property type="match status" value="1"/>
</dbReference>
<feature type="site" description="Positions MEP for the nucleophilic attack" evidence="3">
    <location>
        <position position="210"/>
    </location>
</feature>
<dbReference type="GO" id="GO:0019288">
    <property type="term" value="P:isopentenyl diphosphate biosynthetic process, methylerythritol 4-phosphate pathway"/>
    <property type="evidence" value="ECO:0007669"/>
    <property type="project" value="UniProtKB-UniRule"/>
</dbReference>
<dbReference type="NCBIfam" id="TIGR00453">
    <property type="entry name" value="ispD"/>
    <property type="match status" value="1"/>
</dbReference>
<dbReference type="KEGG" id="pmuc:ING2E5A_0131"/>
<keyword evidence="5" id="KW-1185">Reference proteome</keyword>
<dbReference type="STRING" id="1642646.ING2E5A_0131"/>
<reference evidence="4 5" key="1">
    <citation type="submission" date="2016-08" db="EMBL/GenBank/DDBJ databases">
        <authorList>
            <person name="Seilhamer J.J."/>
        </authorList>
    </citation>
    <scope>NUCLEOTIDE SEQUENCE [LARGE SCALE GENOMIC DNA]</scope>
    <source>
        <strain evidence="4">ING2-E5A</strain>
    </source>
</reference>
<dbReference type="AlphaFoldDB" id="A0A1G4G391"/>
<keyword evidence="3" id="KW-0414">Isoprene biosynthesis</keyword>
<dbReference type="EMBL" id="LT608328">
    <property type="protein sequence ID" value="SCM55216.1"/>
    <property type="molecule type" value="Genomic_DNA"/>
</dbReference>
<dbReference type="FunFam" id="3.90.550.10:FF:000003">
    <property type="entry name" value="2-C-methyl-D-erythritol 4-phosphate cytidylyltransferase"/>
    <property type="match status" value="1"/>
</dbReference>
<dbReference type="PANTHER" id="PTHR32125:SF4">
    <property type="entry name" value="2-C-METHYL-D-ERYTHRITOL 4-PHOSPHATE CYTIDYLYLTRANSFERASE, CHLOROPLASTIC"/>
    <property type="match status" value="1"/>
</dbReference>
<dbReference type="Proteomes" id="UP000178485">
    <property type="component" value="Chromosome i"/>
</dbReference>
<dbReference type="NCBIfam" id="NF001186">
    <property type="entry name" value="PRK00155.2-3"/>
    <property type="match status" value="1"/>
</dbReference>
<dbReference type="Pfam" id="PF01128">
    <property type="entry name" value="IspD"/>
    <property type="match status" value="1"/>
</dbReference>
<dbReference type="InterPro" id="IPR029044">
    <property type="entry name" value="Nucleotide-diphossugar_trans"/>
</dbReference>
<dbReference type="InterPro" id="IPR050088">
    <property type="entry name" value="IspD/TarI_cytidylyltransf_bact"/>
</dbReference>
<accession>A0A1G4G391</accession>
<keyword evidence="2 3" id="KW-0548">Nucleotidyltransferase</keyword>
<evidence type="ECO:0000256" key="3">
    <source>
        <dbReference type="HAMAP-Rule" id="MF_00108"/>
    </source>
</evidence>
<dbReference type="GO" id="GO:0050518">
    <property type="term" value="F:2-C-methyl-D-erythritol 4-phosphate cytidylyltransferase activity"/>
    <property type="evidence" value="ECO:0007669"/>
    <property type="project" value="UniProtKB-UniRule"/>
</dbReference>
<keyword evidence="1 3" id="KW-0808">Transferase</keyword>
<proteinExistence type="inferred from homology"/>
<name>A0A1G4G391_9BACT</name>
<feature type="site" description="Transition state stabilizer" evidence="3">
    <location>
        <position position="19"/>
    </location>
</feature>
<dbReference type="RefSeq" id="WP_071135745.1">
    <property type="nucleotide sequence ID" value="NZ_DUQN01000063.1"/>
</dbReference>
<organism evidence="4 5">
    <name type="scientific">Petrimonas mucosa</name>
    <dbReference type="NCBI Taxonomy" id="1642646"/>
    <lineage>
        <taxon>Bacteria</taxon>
        <taxon>Pseudomonadati</taxon>
        <taxon>Bacteroidota</taxon>
        <taxon>Bacteroidia</taxon>
        <taxon>Bacteroidales</taxon>
        <taxon>Dysgonomonadaceae</taxon>
        <taxon>Petrimonas</taxon>
    </lineage>
</organism>
<comment type="pathway">
    <text evidence="3">Isoprenoid biosynthesis; isopentenyl diphosphate biosynthesis via DXP pathway; isopentenyl diphosphate from 1-deoxy-D-xylulose 5-phosphate: step 2/6.</text>
</comment>
<evidence type="ECO:0000313" key="5">
    <source>
        <dbReference type="Proteomes" id="UP000178485"/>
    </source>
</evidence>
<dbReference type="EC" id="2.7.7.60" evidence="3"/>
<dbReference type="SUPFAM" id="SSF53448">
    <property type="entry name" value="Nucleotide-diphospho-sugar transferases"/>
    <property type="match status" value="1"/>
</dbReference>